<organism evidence="1 2">
    <name type="scientific">Plasmopara halstedii</name>
    <name type="common">Downy mildew of sunflower</name>
    <dbReference type="NCBI Taxonomy" id="4781"/>
    <lineage>
        <taxon>Eukaryota</taxon>
        <taxon>Sar</taxon>
        <taxon>Stramenopiles</taxon>
        <taxon>Oomycota</taxon>
        <taxon>Peronosporomycetes</taxon>
        <taxon>Peronosporales</taxon>
        <taxon>Peronosporaceae</taxon>
        <taxon>Plasmopara</taxon>
    </lineage>
</organism>
<protein>
    <submittedName>
        <fullName evidence="1">Uncharacterized protein</fullName>
    </submittedName>
</protein>
<keyword evidence="2" id="KW-1185">Reference proteome</keyword>
<reference evidence="2" key="1">
    <citation type="submission" date="2014-09" db="EMBL/GenBank/DDBJ databases">
        <authorList>
            <person name="Sharma Rahul"/>
            <person name="Thines Marco"/>
        </authorList>
    </citation>
    <scope>NUCLEOTIDE SEQUENCE [LARGE SCALE GENOMIC DNA]</scope>
</reference>
<dbReference type="Proteomes" id="UP000054928">
    <property type="component" value="Unassembled WGS sequence"/>
</dbReference>
<dbReference type="GeneID" id="36397910"/>
<evidence type="ECO:0000313" key="2">
    <source>
        <dbReference type="Proteomes" id="UP000054928"/>
    </source>
</evidence>
<name>A0A0P1AYT2_PLAHL</name>
<proteinExistence type="predicted"/>
<dbReference type="EMBL" id="CCYD01002047">
    <property type="protein sequence ID" value="CEG46454.1"/>
    <property type="molecule type" value="Genomic_DNA"/>
</dbReference>
<sequence>MPLVPAELACCRWIMSQYLAFVYRKSSCEDHMYVMKKYHEMPLATLGTRLELCNI</sequence>
<accession>A0A0P1AYT2</accession>
<dbReference type="RefSeq" id="XP_024582823.1">
    <property type="nucleotide sequence ID" value="XM_024717311.1"/>
</dbReference>
<dbReference type="AlphaFoldDB" id="A0A0P1AYT2"/>
<evidence type="ECO:0000313" key="1">
    <source>
        <dbReference type="EMBL" id="CEG46454.1"/>
    </source>
</evidence>